<accession>A0A495R692</accession>
<gene>
    <name evidence="1" type="ORF">BDK61_2055</name>
</gene>
<proteinExistence type="predicted"/>
<protein>
    <submittedName>
        <fullName evidence="1">Uncharacterized protein</fullName>
    </submittedName>
</protein>
<dbReference type="AlphaFoldDB" id="A0A495R692"/>
<reference evidence="1 2" key="1">
    <citation type="submission" date="2018-10" db="EMBL/GenBank/DDBJ databases">
        <title>Genomic Encyclopedia of Archaeal and Bacterial Type Strains, Phase II (KMG-II): from individual species to whole genera.</title>
        <authorList>
            <person name="Goeker M."/>
        </authorList>
    </citation>
    <scope>NUCLEOTIDE SEQUENCE [LARGE SCALE GENOMIC DNA]</scope>
    <source>
        <strain evidence="1 2">DSM 11927</strain>
    </source>
</reference>
<name>A0A495R692_9EURY</name>
<evidence type="ECO:0000313" key="2">
    <source>
        <dbReference type="Proteomes" id="UP000268233"/>
    </source>
</evidence>
<dbReference type="EMBL" id="RBWW01000001">
    <property type="protein sequence ID" value="RKS82740.1"/>
    <property type="molecule type" value="Genomic_DNA"/>
</dbReference>
<comment type="caution">
    <text evidence="1">The sequence shown here is derived from an EMBL/GenBank/DDBJ whole genome shotgun (WGS) entry which is preliminary data.</text>
</comment>
<dbReference type="Proteomes" id="UP000268233">
    <property type="component" value="Unassembled WGS sequence"/>
</dbReference>
<keyword evidence="2" id="KW-1185">Reference proteome</keyword>
<evidence type="ECO:0000313" key="1">
    <source>
        <dbReference type="EMBL" id="RKS82740.1"/>
    </source>
</evidence>
<dbReference type="RefSeq" id="WP_148709130.1">
    <property type="nucleotide sequence ID" value="NZ_RBWW01000001.1"/>
</dbReference>
<sequence length="156" mass="16465">MRKVFVALCVLVASAGLGMGSGGFSSVDADRAVTVDVVGDESAYMSLDYSNETVDPTDGTKEVEFVTVANHFAEVVDFRIYFTVTGGLTADSSSNPIIEKNVGVGENIDGTVTLECDSSDSTYSTAIIDFNVVADGDGVWAETTAKRTVEYEADCE</sequence>
<organism evidence="1 2">
    <name type="scientific">Haloarcula quadrata</name>
    <dbReference type="NCBI Taxonomy" id="182779"/>
    <lineage>
        <taxon>Archaea</taxon>
        <taxon>Methanobacteriati</taxon>
        <taxon>Methanobacteriota</taxon>
        <taxon>Stenosarchaea group</taxon>
        <taxon>Halobacteria</taxon>
        <taxon>Halobacteriales</taxon>
        <taxon>Haloarculaceae</taxon>
        <taxon>Haloarcula</taxon>
    </lineage>
</organism>